<dbReference type="HOGENOM" id="CLU_767027_0_0_4"/>
<reference evidence="5 6" key="1">
    <citation type="submission" date="2011-02" db="EMBL/GenBank/DDBJ databases">
        <authorList>
            <person name="Muzny D."/>
            <person name="Qin X."/>
            <person name="Deng J."/>
            <person name="Jiang H."/>
            <person name="Liu Y."/>
            <person name="Qu J."/>
            <person name="Song X.-Z."/>
            <person name="Zhang L."/>
            <person name="Thornton R."/>
            <person name="Coyle M."/>
            <person name="Francisco L."/>
            <person name="Jackson L."/>
            <person name="Javaid M."/>
            <person name="Korchina V."/>
            <person name="Kovar C."/>
            <person name="Mata R."/>
            <person name="Mathew T."/>
            <person name="Ngo R."/>
            <person name="Nguyen L."/>
            <person name="Nguyen N."/>
            <person name="Okwuonu G."/>
            <person name="Ongeri F."/>
            <person name="Pham C."/>
            <person name="Simmons D."/>
            <person name="Wilczek-Boney K."/>
            <person name="Hale W."/>
            <person name="Jakkamsetti A."/>
            <person name="Pham P."/>
            <person name="Ruth R."/>
            <person name="San Lucas F."/>
            <person name="Warren J."/>
            <person name="Zhang J."/>
            <person name="Zhao Z."/>
            <person name="Zhou C."/>
            <person name="Zhu D."/>
            <person name="Lee S."/>
            <person name="Bess C."/>
            <person name="Blankenburg K."/>
            <person name="Forbes L."/>
            <person name="Fu Q."/>
            <person name="Gubbala S."/>
            <person name="Hirani K."/>
            <person name="Jayaseelan J.C."/>
            <person name="Lara F."/>
            <person name="Munidasa M."/>
            <person name="Palculict T."/>
            <person name="Patil S."/>
            <person name="Pu L.-L."/>
            <person name="Saada N."/>
            <person name="Tang L."/>
            <person name="Weissenberger G."/>
            <person name="Zhu Y."/>
            <person name="Hemphill L."/>
            <person name="Shang Y."/>
            <person name="Youmans B."/>
            <person name="Ayvaz T."/>
            <person name="Ross M."/>
            <person name="Santibanez J."/>
            <person name="Aqrawi P."/>
            <person name="Gross S."/>
            <person name="Joshi V."/>
            <person name="Fowler G."/>
            <person name="Nazareth L."/>
            <person name="Reid J."/>
            <person name="Worley K."/>
            <person name="Petrosino J."/>
            <person name="Highlander S."/>
            <person name="Gibbs R."/>
        </authorList>
    </citation>
    <scope>NUCLEOTIDE SEQUENCE [LARGE SCALE GENOMIC DNA]</scope>
    <source>
        <strain evidence="5 6">ATCC BAA-1200</strain>
    </source>
</reference>
<feature type="chain" id="PRO_5003279426" description="DUF4349 domain-containing protein" evidence="3">
    <location>
        <begin position="25"/>
        <end position="314"/>
    </location>
</feature>
<keyword evidence="6" id="KW-1185">Reference proteome</keyword>
<dbReference type="PROSITE" id="PS51257">
    <property type="entry name" value="PROKAR_LIPOPROTEIN"/>
    <property type="match status" value="1"/>
</dbReference>
<proteinExistence type="predicted"/>
<keyword evidence="2" id="KW-0812">Transmembrane</keyword>
<comment type="caution">
    <text evidence="5">The sequence shown here is derived from an EMBL/GenBank/DDBJ whole genome shotgun (WGS) entry which is preliminary data.</text>
</comment>
<evidence type="ECO:0000313" key="5">
    <source>
        <dbReference type="EMBL" id="EGF11490.1"/>
    </source>
</evidence>
<sequence>MRTTKPILLLPVALALLAACGQNAENSAPAAYAPAAAAAEYGEAAANQETAVRADSMVLAQKAEGRQLVVEADIAFKTENTRQTVAEVEKLTLQYGGFIEKSGISASVSDEQTYPQQDGQLLVIRRYGQTGDMTVRLPKDKTADFLRDMQKHIVFLQEQNFSAADVALDLRRAALEAARQRELAEHLQNTADSAEKSDKSGTADVQVRQSDARAQQEYAELQRAYWQDRVDFATVRLRFEQPEAVFRYTRPDSDAEARQYAPSFWQSAGVMLKQGWAGCVRLMLFAVALWPLWLLAAAGSAIWRALRKRGRRKT</sequence>
<feature type="domain" description="DUF4349" evidence="4">
    <location>
        <begin position="66"/>
        <end position="304"/>
    </location>
</feature>
<evidence type="ECO:0000259" key="4">
    <source>
        <dbReference type="Pfam" id="PF14257"/>
    </source>
</evidence>
<dbReference type="Proteomes" id="UP000004105">
    <property type="component" value="Unassembled WGS sequence"/>
</dbReference>
<dbReference type="Pfam" id="PF14257">
    <property type="entry name" value="DUF4349"/>
    <property type="match status" value="1"/>
</dbReference>
<evidence type="ECO:0000256" key="2">
    <source>
        <dbReference type="SAM" id="Phobius"/>
    </source>
</evidence>
<keyword evidence="2" id="KW-0472">Membrane</keyword>
<dbReference type="OrthoDB" id="8607086at2"/>
<feature type="transmembrane region" description="Helical" evidence="2">
    <location>
        <begin position="282"/>
        <end position="303"/>
    </location>
</feature>
<dbReference type="AlphaFoldDB" id="F2BAS8"/>
<evidence type="ECO:0000313" key="6">
    <source>
        <dbReference type="Proteomes" id="UP000004105"/>
    </source>
</evidence>
<protein>
    <recommendedName>
        <fullName evidence="4">DUF4349 domain-containing protein</fullName>
    </recommendedName>
</protein>
<dbReference type="InterPro" id="IPR025645">
    <property type="entry name" value="DUF4349"/>
</dbReference>
<feature type="signal peptide" evidence="3">
    <location>
        <begin position="1"/>
        <end position="24"/>
    </location>
</feature>
<accession>F2BAS8</accession>
<evidence type="ECO:0000256" key="3">
    <source>
        <dbReference type="SAM" id="SignalP"/>
    </source>
</evidence>
<organism evidence="5 6">
    <name type="scientific">Neisseria bacilliformis ATCC BAA-1200</name>
    <dbReference type="NCBI Taxonomy" id="888742"/>
    <lineage>
        <taxon>Bacteria</taxon>
        <taxon>Pseudomonadati</taxon>
        <taxon>Pseudomonadota</taxon>
        <taxon>Betaproteobacteria</taxon>
        <taxon>Neisseriales</taxon>
        <taxon>Neisseriaceae</taxon>
        <taxon>Neisseria</taxon>
    </lineage>
</organism>
<gene>
    <name evidence="5" type="ORF">HMPREF9123_0832</name>
</gene>
<dbReference type="EMBL" id="AFAY01000015">
    <property type="protein sequence ID" value="EGF11490.1"/>
    <property type="molecule type" value="Genomic_DNA"/>
</dbReference>
<keyword evidence="2" id="KW-1133">Transmembrane helix</keyword>
<name>F2BAS8_9NEIS</name>
<feature type="region of interest" description="Disordered" evidence="1">
    <location>
        <begin position="186"/>
        <end position="210"/>
    </location>
</feature>
<keyword evidence="3" id="KW-0732">Signal</keyword>
<evidence type="ECO:0000256" key="1">
    <source>
        <dbReference type="SAM" id="MobiDB-lite"/>
    </source>
</evidence>